<dbReference type="EMBL" id="VUJX02000016">
    <property type="protein sequence ID" value="KAL0929627.1"/>
    <property type="molecule type" value="Genomic_DNA"/>
</dbReference>
<keyword evidence="2" id="KW-1185">Reference proteome</keyword>
<accession>A0ACC3YCU6</accession>
<reference evidence="1 2" key="1">
    <citation type="journal article" date="2020" name="Phytopathology">
        <title>Genome Sequence Resources of Colletotrichum truncatum, C. plurivorum, C. musicola, and C. sojae: Four Species Pathogenic to Soybean (Glycine max).</title>
        <authorList>
            <person name="Rogerio F."/>
            <person name="Boufleur T.R."/>
            <person name="Ciampi-Guillardi M."/>
            <person name="Sukno S.A."/>
            <person name="Thon M.R."/>
            <person name="Massola Junior N.S."/>
            <person name="Baroncelli R."/>
        </authorList>
    </citation>
    <scope>NUCLEOTIDE SEQUENCE [LARGE SCALE GENOMIC DNA]</scope>
    <source>
        <strain evidence="1 2">CMES1059</strain>
    </source>
</reference>
<name>A0ACC3YCU6_COLTU</name>
<dbReference type="Proteomes" id="UP000805649">
    <property type="component" value="Unassembled WGS sequence"/>
</dbReference>
<evidence type="ECO:0000313" key="2">
    <source>
        <dbReference type="Proteomes" id="UP000805649"/>
    </source>
</evidence>
<organism evidence="1 2">
    <name type="scientific">Colletotrichum truncatum</name>
    <name type="common">Anthracnose fungus</name>
    <name type="synonym">Colletotrichum capsici</name>
    <dbReference type="NCBI Taxonomy" id="5467"/>
    <lineage>
        <taxon>Eukaryota</taxon>
        <taxon>Fungi</taxon>
        <taxon>Dikarya</taxon>
        <taxon>Ascomycota</taxon>
        <taxon>Pezizomycotina</taxon>
        <taxon>Sordariomycetes</taxon>
        <taxon>Hypocreomycetidae</taxon>
        <taxon>Glomerellales</taxon>
        <taxon>Glomerellaceae</taxon>
        <taxon>Colletotrichum</taxon>
        <taxon>Colletotrichum truncatum species complex</taxon>
    </lineage>
</organism>
<evidence type="ECO:0000313" key="1">
    <source>
        <dbReference type="EMBL" id="KAL0929627.1"/>
    </source>
</evidence>
<protein>
    <submittedName>
        <fullName evidence="1">Zinc knuckle</fullName>
    </submittedName>
</protein>
<proteinExistence type="predicted"/>
<sequence length="266" mass="29984">MHYCILQAGDFNRHDQLWGGDEVSMVRQGEGDQIVDFMDEFGLSSLLPQVTKTWQGEDHASTVDLVLASEGPTNSLIRCAIHGTEHGSDHRTIETIVDSLVPVAKPADRLLFKKAPWKEINARIASELEKTPCSGTVQQKTDVLMAVVLEAVQSLTPKAKPSPHSKRWWTSDLTQLCPIYTYWRNQAQAERRAGATKTELEEIGKAAAKQYHDAIRQQKKEALERVLDRQRQHMEGGQVLEGWRRRGVRRSTSTSQGGQNEYNEQP</sequence>
<gene>
    <name evidence="1" type="ORF">CTRU02_215526</name>
</gene>
<comment type="caution">
    <text evidence="1">The sequence shown here is derived from an EMBL/GenBank/DDBJ whole genome shotgun (WGS) entry which is preliminary data.</text>
</comment>